<comment type="pathway">
    <text evidence="2 9">Amino-acid biosynthesis; L-valine biosynthesis; L-valine from pyruvate: step 1/4.</text>
</comment>
<evidence type="ECO:0000256" key="7">
    <source>
        <dbReference type="ARBA" id="ARBA00023304"/>
    </source>
</evidence>
<evidence type="ECO:0000259" key="10">
    <source>
        <dbReference type="Pfam" id="PF00205"/>
    </source>
</evidence>
<dbReference type="Gene3D" id="3.40.50.1220">
    <property type="entry name" value="TPP-binding domain"/>
    <property type="match status" value="1"/>
</dbReference>
<evidence type="ECO:0000313" key="13">
    <source>
        <dbReference type="EMBL" id="MPW26615.1"/>
    </source>
</evidence>
<dbReference type="GO" id="GO:0009099">
    <property type="term" value="P:L-valine biosynthetic process"/>
    <property type="evidence" value="ECO:0007669"/>
    <property type="project" value="UniProtKB-UniPathway"/>
</dbReference>
<dbReference type="PANTHER" id="PTHR18968:SF13">
    <property type="entry name" value="ACETOLACTATE SYNTHASE CATALYTIC SUBUNIT, MITOCHONDRIAL"/>
    <property type="match status" value="1"/>
</dbReference>
<dbReference type="Proteomes" id="UP000440004">
    <property type="component" value="Unassembled WGS sequence"/>
</dbReference>
<dbReference type="Gene3D" id="3.40.50.970">
    <property type="match status" value="2"/>
</dbReference>
<protein>
    <recommendedName>
        <fullName evidence="4 9">Acetolactate synthase</fullName>
        <ecNumber evidence="4 9">2.2.1.6</ecNumber>
    </recommendedName>
</protein>
<dbReference type="UniPathway" id="UPA00047">
    <property type="reaction ID" value="UER00055"/>
</dbReference>
<sequence>MKASKAIIKCLENENVHTIFGYPGGAVLPLYEALRESKLRHILVRNEQSLVHYASGYARETGQVGVCIATSGPGATNTITGIATAYLDSIPVVIITGQVNTELLGTDAFQEADIKGATEPFTKHNYLIKDSSEIPRVFKEAFYLANSGRKGPVLIDIPRNIQEENIKFNSEGINIIGYQPTLTGHKGQIKRAITKIKSVERPVIYVGGGIISGKAEKELLGFVSQTQIPIINSFMGIGSFPHDHPLYSGIVGSHGYAYSNKIIERADLLICIGARMSDRATGRFDDLNANLEYIHIDIDPAEIGKKIDTVIPIVGDAKLILEELTHKNINIDMTQWLQEVEEIKETYPINMKMQAGCSFINPKELINTVSNTLNDSACLVSDVGQNQIYSALYYKIIGSRNYFTSGGLGTMAYSLPAAAGVKVANPERQVVCVMGDGSFQMCLGELAVIREQNIGIKIILFNNNKLGMVKGLQDACYGKHHNFGIDLNCNIDFTKIAEAYCIAGYKVEDIESFTNVLNKVLQDDEPCLIQCLIDPEFITF</sequence>
<dbReference type="GO" id="GO:0009097">
    <property type="term" value="P:isoleucine biosynthetic process"/>
    <property type="evidence" value="ECO:0007669"/>
    <property type="project" value="UniProtKB-UniPathway"/>
</dbReference>
<evidence type="ECO:0000313" key="14">
    <source>
        <dbReference type="Proteomes" id="UP000440004"/>
    </source>
</evidence>
<evidence type="ECO:0000256" key="9">
    <source>
        <dbReference type="RuleBase" id="RU003591"/>
    </source>
</evidence>
<dbReference type="InterPro" id="IPR045229">
    <property type="entry name" value="TPP_enz"/>
</dbReference>
<keyword evidence="9" id="KW-0479">Metal-binding</keyword>
<feature type="domain" description="Thiamine pyrophosphate enzyme TPP-binding" evidence="11">
    <location>
        <begin position="382"/>
        <end position="531"/>
    </location>
</feature>
<evidence type="ECO:0000256" key="6">
    <source>
        <dbReference type="ARBA" id="ARBA00023052"/>
    </source>
</evidence>
<keyword evidence="9" id="KW-0460">Magnesium</keyword>
<evidence type="ECO:0000256" key="8">
    <source>
        <dbReference type="ARBA" id="ARBA00048670"/>
    </source>
</evidence>
<keyword evidence="7 9" id="KW-0100">Branched-chain amino acid biosynthesis</keyword>
<dbReference type="SUPFAM" id="SSF52467">
    <property type="entry name" value="DHS-like NAD/FAD-binding domain"/>
    <property type="match status" value="1"/>
</dbReference>
<keyword evidence="6 9" id="KW-0786">Thiamine pyrophosphate</keyword>
<dbReference type="EC" id="2.2.1.6" evidence="4 9"/>
<dbReference type="NCBIfam" id="TIGR00118">
    <property type="entry name" value="acolac_lg"/>
    <property type="match status" value="1"/>
</dbReference>
<comment type="catalytic activity">
    <reaction evidence="8 9">
        <text>2 pyruvate + H(+) = (2S)-2-acetolactate + CO2</text>
        <dbReference type="Rhea" id="RHEA:25249"/>
        <dbReference type="ChEBI" id="CHEBI:15361"/>
        <dbReference type="ChEBI" id="CHEBI:15378"/>
        <dbReference type="ChEBI" id="CHEBI:16526"/>
        <dbReference type="ChEBI" id="CHEBI:58476"/>
        <dbReference type="EC" id="2.2.1.6"/>
    </reaction>
</comment>
<feature type="domain" description="Thiamine pyrophosphate enzyme central" evidence="10">
    <location>
        <begin position="189"/>
        <end position="324"/>
    </location>
</feature>
<keyword evidence="14" id="KW-1185">Reference proteome</keyword>
<evidence type="ECO:0000259" key="12">
    <source>
        <dbReference type="Pfam" id="PF02776"/>
    </source>
</evidence>
<evidence type="ECO:0000256" key="2">
    <source>
        <dbReference type="ARBA" id="ARBA00005025"/>
    </source>
</evidence>
<dbReference type="RefSeq" id="WP_152805294.1">
    <property type="nucleotide sequence ID" value="NZ_WHNX01000022.1"/>
</dbReference>
<dbReference type="EMBL" id="WHNX01000022">
    <property type="protein sequence ID" value="MPW26615.1"/>
    <property type="molecule type" value="Genomic_DNA"/>
</dbReference>
<keyword evidence="9 13" id="KW-0808">Transferase</keyword>
<dbReference type="InterPro" id="IPR012846">
    <property type="entry name" value="Acetolactate_synth_lsu"/>
</dbReference>
<comment type="similarity">
    <text evidence="3 9">Belongs to the TPP enzyme family.</text>
</comment>
<dbReference type="GO" id="GO:0000287">
    <property type="term" value="F:magnesium ion binding"/>
    <property type="evidence" value="ECO:0007669"/>
    <property type="project" value="UniProtKB-UniRule"/>
</dbReference>
<organism evidence="13 14">
    <name type="scientific">Alkalibaculum sporogenes</name>
    <dbReference type="NCBI Taxonomy" id="2655001"/>
    <lineage>
        <taxon>Bacteria</taxon>
        <taxon>Bacillati</taxon>
        <taxon>Bacillota</taxon>
        <taxon>Clostridia</taxon>
        <taxon>Eubacteriales</taxon>
        <taxon>Eubacteriaceae</taxon>
        <taxon>Alkalibaculum</taxon>
    </lineage>
</organism>
<dbReference type="GO" id="GO:0005948">
    <property type="term" value="C:acetolactate synthase complex"/>
    <property type="evidence" value="ECO:0007669"/>
    <property type="project" value="TreeGrafter"/>
</dbReference>
<evidence type="ECO:0000256" key="5">
    <source>
        <dbReference type="ARBA" id="ARBA00022605"/>
    </source>
</evidence>
<dbReference type="AlphaFoldDB" id="A0A6A7KB84"/>
<comment type="caution">
    <text evidence="13">The sequence shown here is derived from an EMBL/GenBank/DDBJ whole genome shotgun (WGS) entry which is preliminary data.</text>
</comment>
<gene>
    <name evidence="13" type="primary">ilvB</name>
    <name evidence="13" type="ORF">GC105_12530</name>
</gene>
<dbReference type="CDD" id="cd07035">
    <property type="entry name" value="TPP_PYR_POX_like"/>
    <property type="match status" value="1"/>
</dbReference>
<evidence type="ECO:0000256" key="1">
    <source>
        <dbReference type="ARBA" id="ARBA00004974"/>
    </source>
</evidence>
<dbReference type="InterPro" id="IPR011766">
    <property type="entry name" value="TPP_enzyme_TPP-bd"/>
</dbReference>
<dbReference type="Pfam" id="PF02776">
    <property type="entry name" value="TPP_enzyme_N"/>
    <property type="match status" value="1"/>
</dbReference>
<reference evidence="13 14" key="1">
    <citation type="submission" date="2019-10" db="EMBL/GenBank/DDBJ databases">
        <title>Alkalibaculum tamaniensis sp.nov., a new alkaliphilic acetogen, isolated on methoxylated aromatics from a mud volcano.</title>
        <authorList>
            <person name="Khomyakova M.A."/>
            <person name="Merkel A.Y."/>
            <person name="Bonch-Osmolovskaya E.A."/>
            <person name="Slobodkin A.I."/>
        </authorList>
    </citation>
    <scope>NUCLEOTIDE SEQUENCE [LARGE SCALE GENOMIC DNA]</scope>
    <source>
        <strain evidence="13 14">M08DMB</strain>
    </source>
</reference>
<dbReference type="GO" id="GO:0050660">
    <property type="term" value="F:flavin adenine dinucleotide binding"/>
    <property type="evidence" value="ECO:0007669"/>
    <property type="project" value="InterPro"/>
</dbReference>
<comment type="pathway">
    <text evidence="1 9">Amino-acid biosynthesis; L-isoleucine biosynthesis; L-isoleucine from 2-oxobutanoate: step 1/4.</text>
</comment>
<dbReference type="Pfam" id="PF00205">
    <property type="entry name" value="TPP_enzyme_M"/>
    <property type="match status" value="1"/>
</dbReference>
<dbReference type="InterPro" id="IPR029035">
    <property type="entry name" value="DHS-like_NAD/FAD-binding_dom"/>
</dbReference>
<dbReference type="Pfam" id="PF02775">
    <property type="entry name" value="TPP_enzyme_C"/>
    <property type="match status" value="1"/>
</dbReference>
<dbReference type="GO" id="GO:0030976">
    <property type="term" value="F:thiamine pyrophosphate binding"/>
    <property type="evidence" value="ECO:0007669"/>
    <property type="project" value="UniProtKB-UniRule"/>
</dbReference>
<dbReference type="FunFam" id="3.40.50.1220:FF:000008">
    <property type="entry name" value="Acetolactate synthase"/>
    <property type="match status" value="1"/>
</dbReference>
<comment type="cofactor">
    <cofactor evidence="9">
        <name>Mg(2+)</name>
        <dbReference type="ChEBI" id="CHEBI:18420"/>
    </cofactor>
    <text evidence="9">Binds 1 Mg(2+) ion per subunit.</text>
</comment>
<keyword evidence="5 9" id="KW-0028">Amino-acid biosynthesis</keyword>
<proteinExistence type="inferred from homology"/>
<evidence type="ECO:0000259" key="11">
    <source>
        <dbReference type="Pfam" id="PF02775"/>
    </source>
</evidence>
<dbReference type="GO" id="GO:0003984">
    <property type="term" value="F:acetolactate synthase activity"/>
    <property type="evidence" value="ECO:0007669"/>
    <property type="project" value="UniProtKB-EC"/>
</dbReference>
<dbReference type="InterPro" id="IPR012001">
    <property type="entry name" value="Thiamin_PyroP_enz_TPP-bd_dom"/>
</dbReference>
<dbReference type="SUPFAM" id="SSF52518">
    <property type="entry name" value="Thiamin diphosphate-binding fold (THDP-binding)"/>
    <property type="match status" value="2"/>
</dbReference>
<dbReference type="PANTHER" id="PTHR18968">
    <property type="entry name" value="THIAMINE PYROPHOSPHATE ENZYMES"/>
    <property type="match status" value="1"/>
</dbReference>
<dbReference type="UniPathway" id="UPA00049">
    <property type="reaction ID" value="UER00059"/>
</dbReference>
<name>A0A6A7KB84_9FIRM</name>
<dbReference type="FunFam" id="3.40.50.970:FF:000007">
    <property type="entry name" value="Acetolactate synthase"/>
    <property type="match status" value="1"/>
</dbReference>
<evidence type="ECO:0000256" key="4">
    <source>
        <dbReference type="ARBA" id="ARBA00013145"/>
    </source>
</evidence>
<accession>A0A6A7KB84</accession>
<dbReference type="InterPro" id="IPR029061">
    <property type="entry name" value="THDP-binding"/>
</dbReference>
<comment type="cofactor">
    <cofactor evidence="9">
        <name>thiamine diphosphate</name>
        <dbReference type="ChEBI" id="CHEBI:58937"/>
    </cofactor>
    <text evidence="9">Binds 1 thiamine pyrophosphate per subunit.</text>
</comment>
<evidence type="ECO:0000256" key="3">
    <source>
        <dbReference type="ARBA" id="ARBA00007812"/>
    </source>
</evidence>
<feature type="domain" description="Thiamine pyrophosphate enzyme N-terminal TPP-binding" evidence="12">
    <location>
        <begin position="1"/>
        <end position="115"/>
    </location>
</feature>
<dbReference type="InterPro" id="IPR012000">
    <property type="entry name" value="Thiamin_PyroP_enz_cen_dom"/>
</dbReference>